<protein>
    <submittedName>
        <fullName evidence="3">Uncharacterized protein</fullName>
    </submittedName>
</protein>
<comment type="caution">
    <text evidence="3">The sequence shown here is derived from an EMBL/GenBank/DDBJ whole genome shotgun (WGS) entry which is preliminary data.</text>
</comment>
<organism evidence="3 4">
    <name type="scientific">Candolleomyces eurysporus</name>
    <dbReference type="NCBI Taxonomy" id="2828524"/>
    <lineage>
        <taxon>Eukaryota</taxon>
        <taxon>Fungi</taxon>
        <taxon>Dikarya</taxon>
        <taxon>Basidiomycota</taxon>
        <taxon>Agaricomycotina</taxon>
        <taxon>Agaricomycetes</taxon>
        <taxon>Agaricomycetidae</taxon>
        <taxon>Agaricales</taxon>
        <taxon>Agaricineae</taxon>
        <taxon>Psathyrellaceae</taxon>
        <taxon>Candolleomyces</taxon>
    </lineage>
</organism>
<sequence length="235" mass="26013">MSSPPSSSTGIVTFNLEPKSLVDRDPEELEAFQLPYKIDLKKCAIRIRPFQPQDGDQVRELFWIGIAVGPSSARAAALRGSFTRPNSIVLYLLFLLGLYVAIISSPPPPPRYAAIPNLLINLVPDDVVQLFFYRRLLGIVLSLASVALFVVHRYHLGKIFRDHANPKRSPDLMDIGGHYGLSTTQDENHGTKEEKFDPQDKNEYGVKETGKDACGFWVAELLAPTDGESTGYVVG</sequence>
<keyword evidence="2" id="KW-0472">Membrane</keyword>
<keyword evidence="2" id="KW-1133">Transmembrane helix</keyword>
<proteinExistence type="predicted"/>
<feature type="region of interest" description="Disordered" evidence="1">
    <location>
        <begin position="182"/>
        <end position="204"/>
    </location>
</feature>
<dbReference type="EMBL" id="JANBPK010000924">
    <property type="protein sequence ID" value="KAJ2928508.1"/>
    <property type="molecule type" value="Genomic_DNA"/>
</dbReference>
<keyword evidence="2" id="KW-0812">Transmembrane</keyword>
<evidence type="ECO:0000313" key="4">
    <source>
        <dbReference type="Proteomes" id="UP001140091"/>
    </source>
</evidence>
<feature type="non-terminal residue" evidence="3">
    <location>
        <position position="235"/>
    </location>
</feature>
<feature type="transmembrane region" description="Helical" evidence="2">
    <location>
        <begin position="127"/>
        <end position="151"/>
    </location>
</feature>
<accession>A0A9W8MGT8</accession>
<dbReference type="Proteomes" id="UP001140091">
    <property type="component" value="Unassembled WGS sequence"/>
</dbReference>
<name>A0A9W8MGT8_9AGAR</name>
<feature type="transmembrane region" description="Helical" evidence="2">
    <location>
        <begin position="88"/>
        <end position="107"/>
    </location>
</feature>
<dbReference type="OrthoDB" id="10400679at2759"/>
<gene>
    <name evidence="3" type="ORF">H1R20_g8592</name>
</gene>
<reference evidence="3" key="1">
    <citation type="submission" date="2022-06" db="EMBL/GenBank/DDBJ databases">
        <title>Genome Sequence of Candolleomyces eurysporus.</title>
        <authorList>
            <person name="Buettner E."/>
        </authorList>
    </citation>
    <scope>NUCLEOTIDE SEQUENCE</scope>
    <source>
        <strain evidence="3">VTCC 930004</strain>
    </source>
</reference>
<dbReference type="AlphaFoldDB" id="A0A9W8MGT8"/>
<evidence type="ECO:0000313" key="3">
    <source>
        <dbReference type="EMBL" id="KAJ2928508.1"/>
    </source>
</evidence>
<evidence type="ECO:0000256" key="2">
    <source>
        <dbReference type="SAM" id="Phobius"/>
    </source>
</evidence>
<feature type="compositionally biased region" description="Basic and acidic residues" evidence="1">
    <location>
        <begin position="186"/>
        <end position="204"/>
    </location>
</feature>
<evidence type="ECO:0000256" key="1">
    <source>
        <dbReference type="SAM" id="MobiDB-lite"/>
    </source>
</evidence>
<keyword evidence="4" id="KW-1185">Reference proteome</keyword>